<protein>
    <submittedName>
        <fullName evidence="1">Uncharacterized protein</fullName>
    </submittedName>
</protein>
<sequence length="246" mass="29573">MKTNGDAVGAKRNKPLHKFTIYGERCSGTNYLERLIENNFEASVTWEYGWKHFFGFDQDKLKGSGDTLFICIVRDIDSWMNSFFRNMYHLPLKYKKIPMEDKKTPFLNDEIWSFDEKIKNYSGNKFASREILEDRNMYTGNRYQNIFELRHTKLKYMMEDLPNKVRNCILIRYEDLINDFENTMIKIKDKGLSVKKGIAFPLNTFEYKKSKRKLFTTKTKVNYIERETILNNPHLQKYYETKLKYL</sequence>
<reference evidence="1" key="1">
    <citation type="journal article" date="2020" name="Nature">
        <title>Giant virus diversity and host interactions through global metagenomics.</title>
        <authorList>
            <person name="Schulz F."/>
            <person name="Roux S."/>
            <person name="Paez-Espino D."/>
            <person name="Jungbluth S."/>
            <person name="Walsh D.A."/>
            <person name="Denef V.J."/>
            <person name="McMahon K.D."/>
            <person name="Konstantinidis K.T."/>
            <person name="Eloe-Fadrosh E.A."/>
            <person name="Kyrpides N.C."/>
            <person name="Woyke T."/>
        </authorList>
    </citation>
    <scope>NUCLEOTIDE SEQUENCE</scope>
    <source>
        <strain evidence="1">GVMAG-M-3300027892-73</strain>
    </source>
</reference>
<dbReference type="AlphaFoldDB" id="A0A6C0LM63"/>
<dbReference type="SUPFAM" id="SSF52540">
    <property type="entry name" value="P-loop containing nucleoside triphosphate hydrolases"/>
    <property type="match status" value="1"/>
</dbReference>
<dbReference type="InterPro" id="IPR027417">
    <property type="entry name" value="P-loop_NTPase"/>
</dbReference>
<evidence type="ECO:0000313" key="1">
    <source>
        <dbReference type="EMBL" id="QHU30781.1"/>
    </source>
</evidence>
<dbReference type="EMBL" id="MN740520">
    <property type="protein sequence ID" value="QHU30781.1"/>
    <property type="molecule type" value="Genomic_DNA"/>
</dbReference>
<name>A0A6C0LM63_9ZZZZ</name>
<dbReference type="Gene3D" id="3.40.50.300">
    <property type="entry name" value="P-loop containing nucleotide triphosphate hydrolases"/>
    <property type="match status" value="1"/>
</dbReference>
<organism evidence="1">
    <name type="scientific">viral metagenome</name>
    <dbReference type="NCBI Taxonomy" id="1070528"/>
    <lineage>
        <taxon>unclassified sequences</taxon>
        <taxon>metagenomes</taxon>
        <taxon>organismal metagenomes</taxon>
    </lineage>
</organism>
<accession>A0A6C0LM63</accession>
<proteinExistence type="predicted"/>